<evidence type="ECO:0000313" key="3">
    <source>
        <dbReference type="Proteomes" id="UP001501842"/>
    </source>
</evidence>
<comment type="caution">
    <text evidence="2">The sequence shown here is derived from an EMBL/GenBank/DDBJ whole genome shotgun (WGS) entry which is preliminary data.</text>
</comment>
<name>A0ABN3UIN0_9ACTN</name>
<reference evidence="2 3" key="1">
    <citation type="journal article" date="2019" name="Int. J. Syst. Evol. Microbiol.">
        <title>The Global Catalogue of Microorganisms (GCM) 10K type strain sequencing project: providing services to taxonomists for standard genome sequencing and annotation.</title>
        <authorList>
            <consortium name="The Broad Institute Genomics Platform"/>
            <consortium name="The Broad Institute Genome Sequencing Center for Infectious Disease"/>
            <person name="Wu L."/>
            <person name="Ma J."/>
        </authorList>
    </citation>
    <scope>NUCLEOTIDE SEQUENCE [LARGE SCALE GENOMIC DNA]</scope>
    <source>
        <strain evidence="2 3">JCM 8201</strain>
    </source>
</reference>
<proteinExistence type="predicted"/>
<dbReference type="EMBL" id="BAAATZ010000021">
    <property type="protein sequence ID" value="GAA2732655.1"/>
    <property type="molecule type" value="Genomic_DNA"/>
</dbReference>
<feature type="region of interest" description="Disordered" evidence="1">
    <location>
        <begin position="1"/>
        <end position="53"/>
    </location>
</feature>
<evidence type="ECO:0000313" key="2">
    <source>
        <dbReference type="EMBL" id="GAA2732655.1"/>
    </source>
</evidence>
<organism evidence="2 3">
    <name type="scientific">Actinocorallia aurantiaca</name>
    <dbReference type="NCBI Taxonomy" id="46204"/>
    <lineage>
        <taxon>Bacteria</taxon>
        <taxon>Bacillati</taxon>
        <taxon>Actinomycetota</taxon>
        <taxon>Actinomycetes</taxon>
        <taxon>Streptosporangiales</taxon>
        <taxon>Thermomonosporaceae</taxon>
        <taxon>Actinocorallia</taxon>
    </lineage>
</organism>
<accession>A0ABN3UIN0</accession>
<evidence type="ECO:0000256" key="1">
    <source>
        <dbReference type="SAM" id="MobiDB-lite"/>
    </source>
</evidence>
<dbReference type="RefSeq" id="WP_344453464.1">
    <property type="nucleotide sequence ID" value="NZ_BAAATZ010000021.1"/>
</dbReference>
<gene>
    <name evidence="2" type="ORF">GCM10010439_50880</name>
</gene>
<feature type="compositionally biased region" description="Basic and acidic residues" evidence="1">
    <location>
        <begin position="7"/>
        <end position="18"/>
    </location>
</feature>
<keyword evidence="3" id="KW-1185">Reference proteome</keyword>
<dbReference type="Proteomes" id="UP001501842">
    <property type="component" value="Unassembled WGS sequence"/>
</dbReference>
<sequence>MARLSRNKIEEGAQLEKRRSAKNKIKRQPQPAVKTGRHEAAKKALPLRRGQGR</sequence>
<protein>
    <submittedName>
        <fullName evidence="2">Uncharacterized protein</fullName>
    </submittedName>
</protein>